<evidence type="ECO:0000256" key="9">
    <source>
        <dbReference type="ARBA" id="ARBA00023180"/>
    </source>
</evidence>
<dbReference type="Pfam" id="PF06607">
    <property type="entry name" value="Prokineticin"/>
    <property type="match status" value="1"/>
</dbReference>
<dbReference type="GO" id="GO:0016055">
    <property type="term" value="P:Wnt signaling pathway"/>
    <property type="evidence" value="ECO:0007669"/>
    <property type="project" value="UniProtKB-KW"/>
</dbReference>
<dbReference type="Pfam" id="PF04706">
    <property type="entry name" value="Dickkopf_N"/>
    <property type="match status" value="1"/>
</dbReference>
<dbReference type="EMBL" id="AY880436">
    <property type="protein sequence ID" value="AAW79051.1"/>
    <property type="molecule type" value="mRNA"/>
</dbReference>
<keyword evidence="8" id="KW-1015">Disulfide bond</keyword>
<comment type="subcellular location">
    <subcellularLocation>
        <location evidence="1">Secreted</location>
    </subcellularLocation>
</comment>
<dbReference type="CDD" id="cd23274">
    <property type="entry name" value="Dkk3_Cys2"/>
    <property type="match status" value="1"/>
</dbReference>
<evidence type="ECO:0000256" key="1">
    <source>
        <dbReference type="ARBA" id="ARBA00004613"/>
    </source>
</evidence>
<dbReference type="FunFam" id="2.10.80.10:FF:000003">
    <property type="entry name" value="Dickkopf WNT-signaling pathway inhibitor 3"/>
    <property type="match status" value="1"/>
</dbReference>
<keyword evidence="5" id="KW-0879">Wnt signaling pathway</keyword>
<comment type="subunit">
    <text evidence="11">Interacts with LRP5 and LRP6.</text>
</comment>
<accession>Q5EHU6</accession>
<dbReference type="GO" id="GO:0090090">
    <property type="term" value="P:negative regulation of canonical Wnt signaling pathway"/>
    <property type="evidence" value="ECO:0007669"/>
    <property type="project" value="TreeGrafter"/>
</dbReference>
<organism evidence="15">
    <name type="scientific">Gekko japonicus</name>
    <name type="common">Schlegel's Japanese gecko</name>
    <dbReference type="NCBI Taxonomy" id="146911"/>
    <lineage>
        <taxon>Eukaryota</taxon>
        <taxon>Metazoa</taxon>
        <taxon>Chordata</taxon>
        <taxon>Craniata</taxon>
        <taxon>Vertebrata</taxon>
        <taxon>Euteleostomi</taxon>
        <taxon>Lepidosauria</taxon>
        <taxon>Squamata</taxon>
        <taxon>Bifurcata</taxon>
        <taxon>Gekkota</taxon>
        <taxon>Gekkonidae</taxon>
        <taxon>Gekkoninae</taxon>
        <taxon>Gekko</taxon>
    </lineage>
</organism>
<keyword evidence="3" id="KW-0217">Developmental protein</keyword>
<keyword evidence="7" id="KW-0175">Coiled coil</keyword>
<keyword evidence="6" id="KW-0732">Signal</keyword>
<evidence type="ECO:0000256" key="2">
    <source>
        <dbReference type="ARBA" id="ARBA00010842"/>
    </source>
</evidence>
<dbReference type="InterPro" id="IPR039863">
    <property type="entry name" value="DKK1-4"/>
</dbReference>
<evidence type="ECO:0000256" key="12">
    <source>
        <dbReference type="ARBA" id="ARBA00068349"/>
    </source>
</evidence>
<feature type="domain" description="Prokineticin" evidence="14">
    <location>
        <begin position="111"/>
        <end position="180"/>
    </location>
</feature>
<keyword evidence="4" id="KW-0964">Secreted</keyword>
<evidence type="ECO:0000259" key="14">
    <source>
        <dbReference type="Pfam" id="PF06607"/>
    </source>
</evidence>
<dbReference type="AlphaFoldDB" id="Q5EHU6"/>
<evidence type="ECO:0000256" key="10">
    <source>
        <dbReference type="ARBA" id="ARBA00054161"/>
    </source>
</evidence>
<dbReference type="Gene3D" id="2.10.80.10">
    <property type="entry name" value="Lipase, subunit A"/>
    <property type="match status" value="1"/>
</dbReference>
<dbReference type="InterPro" id="IPR006796">
    <property type="entry name" value="Dickkopf_N"/>
</dbReference>
<dbReference type="InterPro" id="IPR023569">
    <property type="entry name" value="Prokineticin_domain"/>
</dbReference>
<dbReference type="GO" id="GO:0039706">
    <property type="term" value="F:co-receptor binding"/>
    <property type="evidence" value="ECO:0007669"/>
    <property type="project" value="TreeGrafter"/>
</dbReference>
<evidence type="ECO:0000256" key="5">
    <source>
        <dbReference type="ARBA" id="ARBA00022687"/>
    </source>
</evidence>
<dbReference type="PANTHER" id="PTHR12113">
    <property type="entry name" value="DICKKOPF3-LIKE 3"/>
    <property type="match status" value="1"/>
</dbReference>
<evidence type="ECO:0000256" key="8">
    <source>
        <dbReference type="ARBA" id="ARBA00023157"/>
    </source>
</evidence>
<protein>
    <recommendedName>
        <fullName evidence="12">Dickkopf-related protein 3</fullName>
    </recommendedName>
</protein>
<evidence type="ECO:0000256" key="6">
    <source>
        <dbReference type="ARBA" id="ARBA00022729"/>
    </source>
</evidence>
<keyword evidence="9" id="KW-0325">Glycoprotein</keyword>
<dbReference type="GO" id="GO:0005615">
    <property type="term" value="C:extracellular space"/>
    <property type="evidence" value="ECO:0007669"/>
    <property type="project" value="TreeGrafter"/>
</dbReference>
<comment type="similarity">
    <text evidence="2">Belongs to the dickkopf family.</text>
</comment>
<evidence type="ECO:0000256" key="7">
    <source>
        <dbReference type="ARBA" id="ARBA00023054"/>
    </source>
</evidence>
<evidence type="ECO:0000313" key="15">
    <source>
        <dbReference type="EMBL" id="AAW79051.1"/>
    </source>
</evidence>
<dbReference type="InterPro" id="IPR047300">
    <property type="entry name" value="Dkk3_Cys2"/>
</dbReference>
<comment type="function">
    <text evidence="10">Antagonizes canonical Wnt signaling by inhibiting LRP5/6 interaction with Wnt and by forming a ternary complex with the transmembrane protein KREMEN that promotes internalization of LRP5/6. DKKs play an important role in vertebrate development, where they locally inhibit Wnt regulated processes such as antero-posterior axial patterning, limb development, somitogenesis and eye formation. In the adult, Dkks are implicated in bone formation and bone disease, cancer and Alzheimer disease.</text>
</comment>
<evidence type="ECO:0000256" key="11">
    <source>
        <dbReference type="ARBA" id="ARBA00064421"/>
    </source>
</evidence>
<dbReference type="GO" id="GO:0048019">
    <property type="term" value="F:receptor antagonist activity"/>
    <property type="evidence" value="ECO:0007669"/>
    <property type="project" value="TreeGrafter"/>
</dbReference>
<reference evidence="15" key="1">
    <citation type="submission" date="2005-01" db="EMBL/GenBank/DDBJ databases">
        <title>Analysis of expressed sequence tags and cloning of full length cDNA from brain and spinal cord cDNA library in Gecko.</title>
        <authorList>
            <person name="Gu X."/>
            <person name="Ding F."/>
            <person name="Liu M."/>
            <person name="Liu Y."/>
            <person name="Tang X."/>
            <person name="Guan X."/>
        </authorList>
    </citation>
    <scope>NUCLEOTIDE SEQUENCE</scope>
    <source>
        <tissue evidence="15">Brain</tissue>
    </source>
</reference>
<sequence length="256" mass="28825">MNLTQIQNLETKLYVFTRKSVRQLKIERDLLVILKLLLHQYKKGRVRGIMSALLMRTVRMENIVSSLVLSTSVMSAKPNHTHCSRDDECCGNQLCVWGECLKAVSRGANGTICENQRDCNSGMCCAFTKDLLFPVCTPLPGEGESCHDPSNRLLNLITWELEPDGALDRCPCAHGLTCKIQSYSSDSLCELSFNKNQKKGMEEPLLDEISLLDFITQDIPEDYEETLINQMQEGLEKEVSVPKELDIASDMGRSFI</sequence>
<evidence type="ECO:0000256" key="3">
    <source>
        <dbReference type="ARBA" id="ARBA00022473"/>
    </source>
</evidence>
<evidence type="ECO:0000256" key="4">
    <source>
        <dbReference type="ARBA" id="ARBA00022525"/>
    </source>
</evidence>
<proteinExistence type="evidence at transcript level"/>
<evidence type="ECO:0000259" key="13">
    <source>
        <dbReference type="Pfam" id="PF04706"/>
    </source>
</evidence>
<feature type="domain" description="Dickkopf N-terminal cysteine-rich" evidence="13">
    <location>
        <begin position="76"/>
        <end position="100"/>
    </location>
</feature>
<dbReference type="PANTHER" id="PTHR12113:SF8">
    <property type="entry name" value="DICKKOPF-RELATED PROTEIN 3"/>
    <property type="match status" value="1"/>
</dbReference>
<name>Q5EHU6_GEKJA</name>